<sequence length="158" mass="17188">MAEVSKQAKEFQQKLEELGSERKVKELPDSTRTAQEAADAIGCEIAQIAKSIVFKLQESGEPLLVIASGVNRIDEQKILQHTGEAPGKADAKFVRAHTGYVIGGVPPMGHAEPIRTLIDEDLLQYDTIWAAAGHPKAVFELTPEELTQLTQGDVIQVC</sequence>
<evidence type="ECO:0000313" key="3">
    <source>
        <dbReference type="Proteomes" id="UP001280629"/>
    </source>
</evidence>
<evidence type="ECO:0000259" key="1">
    <source>
        <dbReference type="Pfam" id="PF04073"/>
    </source>
</evidence>
<dbReference type="Gene3D" id="3.90.960.10">
    <property type="entry name" value="YbaK/aminoacyl-tRNA synthetase-associated domain"/>
    <property type="match status" value="1"/>
</dbReference>
<reference evidence="2 3" key="1">
    <citation type="submission" date="2023-06" db="EMBL/GenBank/DDBJ databases">
        <title>Sporosarcina sp. nov., isolated from Korean traditional fermented seafood 'Jeotgal'.</title>
        <authorList>
            <person name="Yang A.-I."/>
            <person name="Shin N.-R."/>
        </authorList>
    </citation>
    <scope>NUCLEOTIDE SEQUENCE [LARGE SCALE GENOMIC DNA]</scope>
    <source>
        <strain evidence="2 3">KCTC3840</strain>
    </source>
</reference>
<dbReference type="RefSeq" id="WP_317936752.1">
    <property type="nucleotide sequence ID" value="NZ_JAUBDH010000010.1"/>
</dbReference>
<dbReference type="Proteomes" id="UP001280629">
    <property type="component" value="Unassembled WGS sequence"/>
</dbReference>
<accession>A0ABU4G2F4</accession>
<dbReference type="PANTHER" id="PTHR30411:SF1">
    <property type="entry name" value="CYTOPLASMIC PROTEIN"/>
    <property type="match status" value="1"/>
</dbReference>
<proteinExistence type="predicted"/>
<feature type="domain" description="YbaK/aminoacyl-tRNA synthetase-associated" evidence="1">
    <location>
        <begin position="30"/>
        <end position="148"/>
    </location>
</feature>
<dbReference type="PANTHER" id="PTHR30411">
    <property type="entry name" value="CYTOPLASMIC PROTEIN"/>
    <property type="match status" value="1"/>
</dbReference>
<protein>
    <submittedName>
        <fullName evidence="2">YbaK/EbsC family protein</fullName>
    </submittedName>
</protein>
<dbReference type="InterPro" id="IPR036754">
    <property type="entry name" value="YbaK/aa-tRNA-synt-asso_dom_sf"/>
</dbReference>
<dbReference type="InterPro" id="IPR007214">
    <property type="entry name" value="YbaK/aa-tRNA-synth-assoc-dom"/>
</dbReference>
<dbReference type="CDD" id="cd04333">
    <property type="entry name" value="ProX_deacylase"/>
    <property type="match status" value="1"/>
</dbReference>
<dbReference type="Pfam" id="PF04073">
    <property type="entry name" value="tRNA_edit"/>
    <property type="match status" value="1"/>
</dbReference>
<organism evidence="2 3">
    <name type="scientific">Sporosarcina aquimarina</name>
    <dbReference type="NCBI Taxonomy" id="114975"/>
    <lineage>
        <taxon>Bacteria</taxon>
        <taxon>Bacillati</taxon>
        <taxon>Bacillota</taxon>
        <taxon>Bacilli</taxon>
        <taxon>Bacillales</taxon>
        <taxon>Caryophanaceae</taxon>
        <taxon>Sporosarcina</taxon>
    </lineage>
</organism>
<gene>
    <name evidence="2" type="ORF">QT716_14055</name>
</gene>
<keyword evidence="3" id="KW-1185">Reference proteome</keyword>
<name>A0ABU4G2F4_9BACL</name>
<comment type="caution">
    <text evidence="2">The sequence shown here is derived from an EMBL/GenBank/DDBJ whole genome shotgun (WGS) entry which is preliminary data.</text>
</comment>
<evidence type="ECO:0000313" key="2">
    <source>
        <dbReference type="EMBL" id="MDW0111144.1"/>
    </source>
</evidence>
<dbReference type="EMBL" id="JAUBDH010000010">
    <property type="protein sequence ID" value="MDW0111144.1"/>
    <property type="molecule type" value="Genomic_DNA"/>
</dbReference>
<dbReference type="SUPFAM" id="SSF55826">
    <property type="entry name" value="YbaK/ProRS associated domain"/>
    <property type="match status" value="1"/>
</dbReference>